<name>A0A942Z578_9BACI</name>
<dbReference type="Proteomes" id="UP000676456">
    <property type="component" value="Unassembled WGS sequence"/>
</dbReference>
<sequence length="73" mass="8149">MVLPTNISIHTIRMTSADRLAKISVSSTMQIGNHVRNHRVEGFGEHSGDRGAFQFPEFVIDDSDMEDSNSEKT</sequence>
<dbReference type="AlphaFoldDB" id="A0A942Z578"/>
<organism evidence="1 2">
    <name type="scientific">Lederbergia citrea</name>
    <dbReference type="NCBI Taxonomy" id="2833581"/>
    <lineage>
        <taxon>Bacteria</taxon>
        <taxon>Bacillati</taxon>
        <taxon>Bacillota</taxon>
        <taxon>Bacilli</taxon>
        <taxon>Bacillales</taxon>
        <taxon>Bacillaceae</taxon>
        <taxon>Lederbergia</taxon>
    </lineage>
</organism>
<comment type="caution">
    <text evidence="1">The sequence shown here is derived from an EMBL/GenBank/DDBJ whole genome shotgun (WGS) entry which is preliminary data.</text>
</comment>
<evidence type="ECO:0000313" key="2">
    <source>
        <dbReference type="Proteomes" id="UP000676456"/>
    </source>
</evidence>
<proteinExistence type="predicted"/>
<accession>A0A942Z578</accession>
<protein>
    <submittedName>
        <fullName evidence="1">Uncharacterized protein</fullName>
    </submittedName>
</protein>
<dbReference type="EMBL" id="JAGYPN010000002">
    <property type="protein sequence ID" value="MBS4223155.1"/>
    <property type="molecule type" value="Genomic_DNA"/>
</dbReference>
<reference evidence="1 2" key="1">
    <citation type="submission" date="2021-05" db="EMBL/GenBank/DDBJ databases">
        <title>Novel Bacillus species.</title>
        <authorList>
            <person name="Liu G."/>
        </authorList>
    </citation>
    <scope>NUCLEOTIDE SEQUENCE [LARGE SCALE GENOMIC DNA]</scope>
    <source>
        <strain evidence="1 2">FJAT-49682</strain>
    </source>
</reference>
<evidence type="ECO:0000313" key="1">
    <source>
        <dbReference type="EMBL" id="MBS4223155.1"/>
    </source>
</evidence>
<gene>
    <name evidence="1" type="ORF">KHA91_10410</name>
</gene>
<dbReference type="RefSeq" id="WP_213098190.1">
    <property type="nucleotide sequence ID" value="NZ_JAGYPH010000002.1"/>
</dbReference>
<keyword evidence="2" id="KW-1185">Reference proteome</keyword>